<evidence type="ECO:0000313" key="4">
    <source>
        <dbReference type="Proteomes" id="UP001562425"/>
    </source>
</evidence>
<dbReference type="InterPro" id="IPR039699">
    <property type="entry name" value="Ribosomal_uL30"/>
</dbReference>
<feature type="domain" description="Large ribosomal subunit protein uL30-like ferredoxin-like fold" evidence="2">
    <location>
        <begin position="19"/>
        <end position="63"/>
    </location>
</feature>
<dbReference type="AlphaFoldDB" id="A0ABD1DWN5"/>
<organism evidence="3 4">
    <name type="scientific">Culex pipiens pipiens</name>
    <name type="common">Northern house mosquito</name>
    <dbReference type="NCBI Taxonomy" id="38569"/>
    <lineage>
        <taxon>Eukaryota</taxon>
        <taxon>Metazoa</taxon>
        <taxon>Ecdysozoa</taxon>
        <taxon>Arthropoda</taxon>
        <taxon>Hexapoda</taxon>
        <taxon>Insecta</taxon>
        <taxon>Pterygota</taxon>
        <taxon>Neoptera</taxon>
        <taxon>Endopterygota</taxon>
        <taxon>Diptera</taxon>
        <taxon>Nematocera</taxon>
        <taxon>Culicoidea</taxon>
        <taxon>Culicidae</taxon>
        <taxon>Culicinae</taxon>
        <taxon>Culicini</taxon>
        <taxon>Culex</taxon>
        <taxon>Culex</taxon>
    </lineage>
</organism>
<keyword evidence="4" id="KW-1185">Reference proteome</keyword>
<name>A0ABD1DWN5_CULPP</name>
<dbReference type="EMBL" id="JBEHCU010000769">
    <property type="protein sequence ID" value="KAL1404151.1"/>
    <property type="molecule type" value="Genomic_DNA"/>
</dbReference>
<dbReference type="SUPFAM" id="SSF55129">
    <property type="entry name" value="Ribosomal protein L30p/L7e"/>
    <property type="match status" value="1"/>
</dbReference>
<dbReference type="PANTHER" id="PTHR11524:SF16">
    <property type="entry name" value="LARGE RIBOSOMAL SUBUNIT PROTEIN UL30"/>
    <property type="match status" value="1"/>
</dbReference>
<dbReference type="InterPro" id="IPR016082">
    <property type="entry name" value="Ribosomal_uL30_ferredoxin-like"/>
</dbReference>
<dbReference type="InterPro" id="IPR036919">
    <property type="entry name" value="Ribo_uL30_ferredoxin-like_sf"/>
</dbReference>
<gene>
    <name evidence="3" type="ORF">pipiens_019043</name>
</gene>
<dbReference type="Gene3D" id="3.30.1390.20">
    <property type="entry name" value="Ribosomal protein L30, ferredoxin-like fold domain"/>
    <property type="match status" value="1"/>
</dbReference>
<protein>
    <recommendedName>
        <fullName evidence="2">Large ribosomal subunit protein uL30-like ferredoxin-like fold domain-containing protein</fullName>
    </recommendedName>
</protein>
<evidence type="ECO:0000256" key="1">
    <source>
        <dbReference type="ARBA" id="ARBA00007594"/>
    </source>
</evidence>
<dbReference type="Proteomes" id="UP001562425">
    <property type="component" value="Unassembled WGS sequence"/>
</dbReference>
<reference evidence="3 4" key="1">
    <citation type="submission" date="2024-05" db="EMBL/GenBank/DDBJ databases">
        <title>Culex pipiens pipiens assembly and annotation.</title>
        <authorList>
            <person name="Alout H."/>
            <person name="Durand T."/>
        </authorList>
    </citation>
    <scope>NUCLEOTIDE SEQUENCE [LARGE SCALE GENOMIC DNA]</scope>
    <source>
        <strain evidence="3">HA-2024</strain>
        <tissue evidence="3">Whole body</tissue>
    </source>
</reference>
<evidence type="ECO:0000259" key="2">
    <source>
        <dbReference type="Pfam" id="PF00327"/>
    </source>
</evidence>
<sequence>MRGQEGQKHIRSAEPKVTFVIRIRGINKVRKLLQLFRLRQINNATFIKLNKTTKNKLRIADPYGICPFLHVLSSVIA</sequence>
<dbReference type="Pfam" id="PF00327">
    <property type="entry name" value="Ribosomal_L30"/>
    <property type="match status" value="1"/>
</dbReference>
<comment type="similarity">
    <text evidence="1">Belongs to the universal ribosomal protein uL30 family.</text>
</comment>
<proteinExistence type="inferred from homology"/>
<comment type="caution">
    <text evidence="3">The sequence shown here is derived from an EMBL/GenBank/DDBJ whole genome shotgun (WGS) entry which is preliminary data.</text>
</comment>
<accession>A0ABD1DWN5</accession>
<evidence type="ECO:0000313" key="3">
    <source>
        <dbReference type="EMBL" id="KAL1404151.1"/>
    </source>
</evidence>
<dbReference type="PANTHER" id="PTHR11524">
    <property type="entry name" value="60S RIBOSOMAL PROTEIN L7"/>
    <property type="match status" value="1"/>
</dbReference>